<comment type="domain">
    <text evidence="10">Contains a pseudokinase domain. The protein kinase domain is predicted to be catalytically inactive because some of the residues important for catalytic activity are substituted and it lacks the equivalent of the binding site for a peptide substrate. However, it has retained an ATP-binding site and ATP-binding is required for mRNA degradation, stimulating the activity of the PAN2 nuclease in vitro. The nucleotide-binding site is juxtaposed to the RNase active site of PAN2 in the complex and may actually bind nucleosides of a poly(A) RNA rather than ATP, feeding the poly(A)-tail to the active site of the deadenylase and thus increasing the efficiency with which this distributive enzyme degrades oligo(A) RNAs.</text>
</comment>
<feature type="transmembrane region" description="Helical" evidence="12">
    <location>
        <begin position="1153"/>
        <end position="1175"/>
    </location>
</feature>
<feature type="transmembrane region" description="Helical" evidence="12">
    <location>
        <begin position="892"/>
        <end position="910"/>
    </location>
</feature>
<dbReference type="EMBL" id="CADEPI010000012">
    <property type="protein sequence ID" value="CAB3363347.1"/>
    <property type="molecule type" value="Genomic_DNA"/>
</dbReference>
<feature type="region of interest" description="Knob domain" evidence="10">
    <location>
        <begin position="575"/>
        <end position="1318"/>
    </location>
</feature>
<dbReference type="InterPro" id="IPR041332">
    <property type="entry name" value="Pan3_CK"/>
</dbReference>
<evidence type="ECO:0000259" key="14">
    <source>
        <dbReference type="PROSITE" id="PS50850"/>
    </source>
</evidence>
<keyword evidence="3 10" id="KW-0507">mRNA processing</keyword>
<feature type="transmembrane region" description="Helical" evidence="12">
    <location>
        <begin position="1100"/>
        <end position="1121"/>
    </location>
</feature>
<dbReference type="GO" id="GO:0010606">
    <property type="term" value="P:positive regulation of cytoplasmic mRNA processing body assembly"/>
    <property type="evidence" value="ECO:0007669"/>
    <property type="project" value="UniProtKB-UniRule"/>
</dbReference>
<dbReference type="GO" id="GO:0031251">
    <property type="term" value="C:PAN complex"/>
    <property type="evidence" value="ECO:0007669"/>
    <property type="project" value="UniProtKB-UniRule"/>
</dbReference>
<evidence type="ECO:0000256" key="4">
    <source>
        <dbReference type="ARBA" id="ARBA00022692"/>
    </source>
</evidence>
<comment type="function">
    <text evidence="10">Regulatory subunit of the poly(A)-nuclease (PAN) deadenylation complex, one of two cytoplasmic mRNA deadenylases involved in general and miRNA-mediated mRNA turnover. PAN specifically shortens poly(A) tails of RNA and the activity is stimulated by poly(A)-binding protein (PABP). PAN deadenylation is followed by rapid degradation of the shortened mRNA tails by the CCR4-NOT complex. Deadenylated mRNAs are then degraded by two alternative mechanisms, namely exosome-mediated 3'-5' exonucleolytic degradation, or deadenlyation-dependent mRNA decaping and subsequent 5'-3' exonucleolytic degradation by XRN1. PAN3 acts as a positive regulator for PAN activity, recruiting the catalytic subunit PAN2 to mRNA via its interaction with RNA and PABP, and to miRNA targets via its interaction with GW182 family proteins.</text>
</comment>
<dbReference type="GO" id="GO:0000932">
    <property type="term" value="C:P-body"/>
    <property type="evidence" value="ECO:0007669"/>
    <property type="project" value="UniProtKB-SubCell"/>
</dbReference>
<dbReference type="PANTHER" id="PTHR12272">
    <property type="entry name" value="DEADENYLATION COMPLEX SUBUNIT PAN3"/>
    <property type="match status" value="1"/>
</dbReference>
<evidence type="ECO:0000256" key="8">
    <source>
        <dbReference type="ARBA" id="ARBA00023054"/>
    </source>
</evidence>
<comment type="domain">
    <text evidence="10">The N-terminal zinc finger binds to poly(A) RNA.</text>
</comment>
<feature type="transmembrane region" description="Helical" evidence="12">
    <location>
        <begin position="977"/>
        <end position="995"/>
    </location>
</feature>
<dbReference type="FunFam" id="1.10.287.3700:FF:000001">
    <property type="entry name" value="PAN2-PAN3 deadenylation complex subunit PAN3"/>
    <property type="match status" value="1"/>
</dbReference>
<evidence type="ECO:0000256" key="6">
    <source>
        <dbReference type="ARBA" id="ARBA00022840"/>
    </source>
</evidence>
<gene>
    <name evidence="10" type="primary">PAN3</name>
    <name evidence="15" type="ORF">CLODIP_2_CD02304</name>
</gene>
<evidence type="ECO:0000256" key="11">
    <source>
        <dbReference type="SAM" id="MobiDB-lite"/>
    </source>
</evidence>
<dbReference type="HAMAP" id="MF_03181">
    <property type="entry name" value="PAN3"/>
    <property type="match status" value="1"/>
</dbReference>
<feature type="domain" description="Protein kinase" evidence="13">
    <location>
        <begin position="264"/>
        <end position="595"/>
    </location>
</feature>
<name>A0A8S1C844_9INSE</name>
<feature type="transmembrane region" description="Helical" evidence="12">
    <location>
        <begin position="916"/>
        <end position="936"/>
    </location>
</feature>
<dbReference type="InterPro" id="IPR011009">
    <property type="entry name" value="Kinase-like_dom_sf"/>
</dbReference>
<dbReference type="FunFam" id="1.20.5.5160:FF:000002">
    <property type="entry name" value="PAN2-PAN3 deadenylation complex subunit PAN3"/>
    <property type="match status" value="1"/>
</dbReference>
<evidence type="ECO:0000256" key="1">
    <source>
        <dbReference type="ARBA" id="ARBA00004141"/>
    </source>
</evidence>
<feature type="transmembrane region" description="Helical" evidence="12">
    <location>
        <begin position="859"/>
        <end position="880"/>
    </location>
</feature>
<dbReference type="InterPro" id="IPR000719">
    <property type="entry name" value="Prot_kinase_dom"/>
</dbReference>
<evidence type="ECO:0000256" key="3">
    <source>
        <dbReference type="ARBA" id="ARBA00022664"/>
    </source>
</evidence>
<feature type="compositionally biased region" description="Polar residues" evidence="11">
    <location>
        <begin position="183"/>
        <end position="197"/>
    </location>
</feature>
<dbReference type="OrthoDB" id="2544694at2759"/>
<protein>
    <recommendedName>
        <fullName evidence="10">PAN2-PAN3 deadenylation complex subunit PAN3</fullName>
    </recommendedName>
    <alternativeName>
        <fullName evidence="10">PAB1P-dependent poly(A)-specific ribonuclease</fullName>
    </alternativeName>
    <alternativeName>
        <fullName evidence="10">Poly(A)-nuclease deadenylation complex subunit 3</fullName>
        <shortName evidence="10">PAN deadenylation complex subunit 3</shortName>
    </alternativeName>
</protein>
<dbReference type="InterPro" id="IPR030844">
    <property type="entry name" value="PAN3"/>
</dbReference>
<dbReference type="GO" id="GO:0016020">
    <property type="term" value="C:membrane"/>
    <property type="evidence" value="ECO:0007669"/>
    <property type="project" value="UniProtKB-SubCell"/>
</dbReference>
<reference evidence="15 16" key="1">
    <citation type="submission" date="2020-04" db="EMBL/GenBank/DDBJ databases">
        <authorList>
            <person name="Alioto T."/>
            <person name="Alioto T."/>
            <person name="Gomez Garrido J."/>
        </authorList>
    </citation>
    <scope>NUCLEOTIDE SEQUENCE [LARGE SCALE GENOMIC DNA]</scope>
</reference>
<evidence type="ECO:0000256" key="12">
    <source>
        <dbReference type="SAM" id="Phobius"/>
    </source>
</evidence>
<dbReference type="Gene3D" id="1.20.1250.20">
    <property type="entry name" value="MFS general substrate transporter like domains"/>
    <property type="match status" value="1"/>
</dbReference>
<dbReference type="SUPFAM" id="SSF103473">
    <property type="entry name" value="MFS general substrate transporter"/>
    <property type="match status" value="1"/>
</dbReference>
<evidence type="ECO:0000256" key="9">
    <source>
        <dbReference type="ARBA" id="ARBA00023136"/>
    </source>
</evidence>
<keyword evidence="9 12" id="KW-0472">Membrane</keyword>
<dbReference type="Proteomes" id="UP000494165">
    <property type="component" value="Unassembled WGS sequence"/>
</dbReference>
<evidence type="ECO:0000259" key="13">
    <source>
        <dbReference type="PROSITE" id="PS50011"/>
    </source>
</evidence>
<evidence type="ECO:0000313" key="15">
    <source>
        <dbReference type="EMBL" id="CAB3363347.1"/>
    </source>
</evidence>
<keyword evidence="6 10" id="KW-0067">ATP-binding</keyword>
<feature type="transmembrane region" description="Helical" evidence="12">
    <location>
        <begin position="948"/>
        <end position="971"/>
    </location>
</feature>
<sequence length="1318" mass="147171">MDPTAAAGSEKMESVYGMVYNRPNGGVPQESKLATYMGTASSSQVLNKGMASLSLDSLSIKEVLSKEFVPNSASAGNFTYSSIAGNTESPAASTFNPEYSGEPSPAMLGSSSQRLQRHRETPPLDAMGDAQVMSVTSTYQENVGGTTYFYPTSATGSSTPTRLGSDSSPVVMPNFHVYPGTPSHLTKATSTSSPNRVSQPTQQPSLTSTSHTTHLTNSLGSYYLLDEFRLELLHRNALVLAQPNAEGYPDLPVEIDNYHELCPLEPISQTNQKTSQVISYQTSTFKATHTKSGARFCLRRVHGFRLANLKCMSNMDSWKRIQHSNIVQIKEVFTTKAFNDNSIVFVYDYHPGAETLMSKHFSASDQANGFSDPFNGDPGIARPYSHTKNALLRQHASLLPEPLIWSYVIQLTSALRTIHNAGLAYRCLHPSKVILTDGNVPRLRLSFCGIPDVVMFDAAANMSMASVHQQEDLLALGRLVLALACKSMLAPKRENIQTSLELVARSYSSDLRNLIVYLLSNATRRSVSDLMPMIGARFYTQLDSTQQRCDLLENEVSKEIENGRLVRLLTKLGTINERPELNLDPSWSENGDRYMLKLFRDYVFHQVTEDGKPWVDMAHIVSCLNKLDAGTDEQVCLMSRDEQSVLVVTRLVHFLKATVPSSDPFPAIRNSAGVSKFPHFAASVMFCNGNCFEFLTIFRVQCWLVKFATARRQHGKCLLTPTLQRWIRTRLVKMDLDTILPDVGEFGTYQQVILYLVLLPGVLPCGFHAYNQIFMSASPQHWCHVPALDESNLTLEQSRNLSIPLEKDGSFSQCRVYTDLSEPRQNETTTSCQHGWDYDFSEYINTIVTEWDIVCDKTFYTTLALVLLGAGGLVGNYIFGYLQDSLGRRPSFFIYLLIQCAFGIATAFAQDFTTWMVLRVGVGFTVPAILGTPYVLSIELVGPEKRTLCTIMTNIAYSLGLVLLSAVVYLVRDWRQLALATSLPFLSFFFYWWVLPESPRWLLARGRFDEAEQILKTMARVNGKVLPADYFVRLKRRQQVELHLLEKKQQTKERSYGLLDLLRTPNLRRKTLIITFIWFTNTSVYVGLSYYAPVLGGDEFLNFFLAGVVELPTYIFLWPAMDCWGRRWTLCLSMVIGGSACLATFLVQNDDLITLSLYCVGKMGISSSYVVLPLMASELYPTVVRGLGMSFSSVVGMLGPTLIPLVNYLGEEMLVLPLMVMGALLVVGGAFSLMLPETLHQGLPNSLEDGEEFGNNWKWSDCFTCRPPKKQQKVRRPEYSESPITSLLEHQVSVRKKAASPQADGYPGKEEVYMISVV</sequence>
<comment type="domain">
    <text evidence="10">The pseudokinase domain, the coiled-coil (CC), and C-terminal knob domain (CK) form a structural unit (PKC) that forms an extensive high-affinity interaction surface for PAN2.</text>
</comment>
<dbReference type="InterPro" id="IPR020846">
    <property type="entry name" value="MFS_dom"/>
</dbReference>
<dbReference type="InterPro" id="IPR036259">
    <property type="entry name" value="MFS_trans_sf"/>
</dbReference>
<feature type="transmembrane region" description="Helical" evidence="12">
    <location>
        <begin position="1072"/>
        <end position="1094"/>
    </location>
</feature>
<evidence type="ECO:0000256" key="5">
    <source>
        <dbReference type="ARBA" id="ARBA00022741"/>
    </source>
</evidence>
<dbReference type="PANTHER" id="PTHR12272:SF11">
    <property type="entry name" value="PAN2-PAN3 DEADENYLATION COMPLEX SUBUNIT PAN3"/>
    <property type="match status" value="1"/>
</dbReference>
<proteinExistence type="inferred from homology"/>
<keyword evidence="8 10" id="KW-0175">Coiled coil</keyword>
<feature type="region of interest" description="Disordered" evidence="11">
    <location>
        <begin position="179"/>
        <end position="212"/>
    </location>
</feature>
<dbReference type="CDD" id="cd17317">
    <property type="entry name" value="MFS_SLC22"/>
    <property type="match status" value="1"/>
</dbReference>
<feature type="binding site" evidence="10">
    <location>
        <begin position="431"/>
        <end position="432"/>
    </location>
    <ligand>
        <name>ATP</name>
        <dbReference type="ChEBI" id="CHEBI:30616"/>
    </ligand>
</feature>
<feature type="transmembrane region" description="Helical" evidence="12">
    <location>
        <begin position="1214"/>
        <end position="1235"/>
    </location>
</feature>
<feature type="coiled-coil region" evidence="10">
    <location>
        <begin position="536"/>
        <end position="574"/>
    </location>
</feature>
<dbReference type="GO" id="GO:0022857">
    <property type="term" value="F:transmembrane transporter activity"/>
    <property type="evidence" value="ECO:0007669"/>
    <property type="project" value="InterPro"/>
</dbReference>
<keyword evidence="5 10" id="KW-0547">Nucleotide-binding</keyword>
<comment type="caution">
    <text evidence="15">The sequence shown here is derived from an EMBL/GenBank/DDBJ whole genome shotgun (WGS) entry which is preliminary data.</text>
</comment>
<dbReference type="Pfam" id="PF18101">
    <property type="entry name" value="Pan3_CK"/>
    <property type="match status" value="1"/>
</dbReference>
<feature type="compositionally biased region" description="Low complexity" evidence="11">
    <location>
        <begin position="198"/>
        <end position="212"/>
    </location>
</feature>
<dbReference type="Pfam" id="PF00083">
    <property type="entry name" value="Sugar_tr"/>
    <property type="match status" value="1"/>
</dbReference>
<feature type="region of interest" description="Disordered" evidence="11">
    <location>
        <begin position="89"/>
        <end position="119"/>
    </location>
</feature>
<dbReference type="SUPFAM" id="SSF56112">
    <property type="entry name" value="Protein kinase-like (PK-like)"/>
    <property type="match status" value="1"/>
</dbReference>
<comment type="subunit">
    <text evidence="10">Homodimer. Forms a heterotrimer with a catalytic subunit PAN2 to form the poly(A)-nuclease (PAN) deadenylation complex. Interacts (via PAM-2 motif) with poly(A)-binding protein (via PABC domain), conferring substrate specificity of the enzyme complex.</text>
</comment>
<dbReference type="Gene3D" id="1.20.5.5160">
    <property type="match status" value="1"/>
</dbReference>
<dbReference type="Gene3D" id="1.10.510.10">
    <property type="entry name" value="Transferase(Phosphotransferase) domain 1"/>
    <property type="match status" value="1"/>
</dbReference>
<accession>A0A8S1C844</accession>
<comment type="subcellular location">
    <subcellularLocation>
        <location evidence="10">Cytoplasm</location>
        <location evidence="10">P-body</location>
    </subcellularLocation>
    <subcellularLocation>
        <location evidence="1">Membrane</location>
        <topology evidence="1">Multi-pass membrane protein</topology>
    </subcellularLocation>
</comment>
<dbReference type="GO" id="GO:0004672">
    <property type="term" value="F:protein kinase activity"/>
    <property type="evidence" value="ECO:0007669"/>
    <property type="project" value="InterPro"/>
</dbReference>
<evidence type="ECO:0000256" key="10">
    <source>
        <dbReference type="HAMAP-Rule" id="MF_03181"/>
    </source>
</evidence>
<feature type="binding site" evidence="10">
    <location>
        <begin position="348"/>
        <end position="355"/>
    </location>
    <ligand>
        <name>ATP</name>
        <dbReference type="ChEBI" id="CHEBI:30616"/>
    </ligand>
</feature>
<keyword evidence="16" id="KW-1185">Reference proteome</keyword>
<dbReference type="SMART" id="SM00220">
    <property type="entry name" value="S_TKc"/>
    <property type="match status" value="1"/>
</dbReference>
<feature type="transmembrane region" description="Helical" evidence="12">
    <location>
        <begin position="1187"/>
        <end position="1208"/>
    </location>
</feature>
<dbReference type="GO" id="GO:0006397">
    <property type="term" value="P:mRNA processing"/>
    <property type="evidence" value="ECO:0007669"/>
    <property type="project" value="UniProtKB-KW"/>
</dbReference>
<dbReference type="Gene3D" id="1.10.287.3700">
    <property type="match status" value="1"/>
</dbReference>
<feature type="transmembrane region" description="Helical" evidence="12">
    <location>
        <begin position="1128"/>
        <end position="1147"/>
    </location>
</feature>
<dbReference type="GO" id="GO:0005524">
    <property type="term" value="F:ATP binding"/>
    <property type="evidence" value="ECO:0007669"/>
    <property type="project" value="UniProtKB-UniRule"/>
</dbReference>
<keyword evidence="4 12" id="KW-0812">Transmembrane</keyword>
<comment type="similarity">
    <text evidence="10">Belongs to the protein kinase superfamily. PAN3 family.</text>
</comment>
<feature type="domain" description="Major facilitator superfamily (MFS) profile" evidence="14">
    <location>
        <begin position="754"/>
        <end position="1240"/>
    </location>
</feature>
<keyword evidence="7 12" id="KW-1133">Transmembrane helix</keyword>
<keyword evidence="2 10" id="KW-0963">Cytoplasm</keyword>
<evidence type="ECO:0000256" key="7">
    <source>
        <dbReference type="ARBA" id="ARBA00022989"/>
    </source>
</evidence>
<dbReference type="GO" id="GO:0008143">
    <property type="term" value="F:poly(A) binding"/>
    <property type="evidence" value="ECO:0007669"/>
    <property type="project" value="TreeGrafter"/>
</dbReference>
<dbReference type="PROSITE" id="PS50850">
    <property type="entry name" value="MFS"/>
    <property type="match status" value="1"/>
</dbReference>
<evidence type="ECO:0000313" key="16">
    <source>
        <dbReference type="Proteomes" id="UP000494165"/>
    </source>
</evidence>
<comment type="caution">
    <text evidence="10">Lacks conserved residue(s) required for the propagation of feature annotation.</text>
</comment>
<dbReference type="InterPro" id="IPR005828">
    <property type="entry name" value="MFS_sugar_transport-like"/>
</dbReference>
<dbReference type="PROSITE" id="PS50011">
    <property type="entry name" value="PROTEIN_KINASE_DOM"/>
    <property type="match status" value="1"/>
</dbReference>
<organism evidence="15 16">
    <name type="scientific">Cloeon dipterum</name>
    <dbReference type="NCBI Taxonomy" id="197152"/>
    <lineage>
        <taxon>Eukaryota</taxon>
        <taxon>Metazoa</taxon>
        <taxon>Ecdysozoa</taxon>
        <taxon>Arthropoda</taxon>
        <taxon>Hexapoda</taxon>
        <taxon>Insecta</taxon>
        <taxon>Pterygota</taxon>
        <taxon>Palaeoptera</taxon>
        <taxon>Ephemeroptera</taxon>
        <taxon>Pisciforma</taxon>
        <taxon>Baetidae</taxon>
        <taxon>Cloeon</taxon>
    </lineage>
</organism>
<evidence type="ECO:0000256" key="2">
    <source>
        <dbReference type="ARBA" id="ARBA00022490"/>
    </source>
</evidence>
<feature type="binding site" evidence="10">
    <location>
        <position position="299"/>
    </location>
    <ligand>
        <name>ATP</name>
        <dbReference type="ChEBI" id="CHEBI:30616"/>
    </ligand>
</feature>
<dbReference type="GO" id="GO:0000289">
    <property type="term" value="P:nuclear-transcribed mRNA poly(A) tail shortening"/>
    <property type="evidence" value="ECO:0007669"/>
    <property type="project" value="UniProtKB-UniRule"/>
</dbReference>